<evidence type="ECO:0000256" key="8">
    <source>
        <dbReference type="SAM" id="Phobius"/>
    </source>
</evidence>
<dbReference type="PROSITE" id="PS50253">
    <property type="entry name" value="COX3"/>
    <property type="match status" value="1"/>
</dbReference>
<feature type="transmembrane region" description="Helical" evidence="8">
    <location>
        <begin position="165"/>
        <end position="191"/>
    </location>
</feature>
<dbReference type="InterPro" id="IPR024791">
    <property type="entry name" value="Cyt_c/ubiquinol_Oxase_su3"/>
</dbReference>
<evidence type="ECO:0000256" key="2">
    <source>
        <dbReference type="ARBA" id="ARBA00010581"/>
    </source>
</evidence>
<gene>
    <name evidence="10" type="ORF">ABXZ36_00100</name>
</gene>
<feature type="domain" description="Heme-copper oxidase subunit III family profile" evidence="9">
    <location>
        <begin position="1"/>
        <end position="192"/>
    </location>
</feature>
<evidence type="ECO:0000313" key="10">
    <source>
        <dbReference type="EMBL" id="MET6989044.1"/>
    </source>
</evidence>
<dbReference type="SUPFAM" id="SSF81452">
    <property type="entry name" value="Cytochrome c oxidase subunit III-like"/>
    <property type="match status" value="1"/>
</dbReference>
<evidence type="ECO:0000256" key="7">
    <source>
        <dbReference type="RuleBase" id="RU003376"/>
    </source>
</evidence>
<evidence type="ECO:0000256" key="5">
    <source>
        <dbReference type="ARBA" id="ARBA00022989"/>
    </source>
</evidence>
<keyword evidence="4 7" id="KW-0812">Transmembrane</keyword>
<dbReference type="Gene3D" id="1.20.120.80">
    <property type="entry name" value="Cytochrome c oxidase, subunit III, four-helix bundle"/>
    <property type="match status" value="1"/>
</dbReference>
<dbReference type="InterPro" id="IPR000298">
    <property type="entry name" value="Cyt_c_oxidase-like_su3"/>
</dbReference>
<evidence type="ECO:0000256" key="3">
    <source>
        <dbReference type="ARBA" id="ARBA00022475"/>
    </source>
</evidence>
<dbReference type="CDD" id="cd00386">
    <property type="entry name" value="Heme_Cu_Oxidase_III_like"/>
    <property type="match status" value="1"/>
</dbReference>
<accession>A0ABV2SPG6</accession>
<dbReference type="InterPro" id="IPR035973">
    <property type="entry name" value="Cyt_c_oxidase_su3-like_sf"/>
</dbReference>
<feature type="transmembrane region" description="Helical" evidence="8">
    <location>
        <begin position="86"/>
        <end position="105"/>
    </location>
</feature>
<keyword evidence="5 8" id="KW-1133">Transmembrane helix</keyword>
<evidence type="ECO:0000259" key="9">
    <source>
        <dbReference type="PROSITE" id="PS50253"/>
    </source>
</evidence>
<protein>
    <submittedName>
        <fullName evidence="10">Cytochrome c oxidase subunit 3</fullName>
    </submittedName>
</protein>
<dbReference type="Pfam" id="PF00510">
    <property type="entry name" value="COX3"/>
    <property type="match status" value="1"/>
</dbReference>
<keyword evidence="11" id="KW-1185">Reference proteome</keyword>
<proteinExistence type="inferred from homology"/>
<evidence type="ECO:0000313" key="11">
    <source>
        <dbReference type="Proteomes" id="UP001549799"/>
    </source>
</evidence>
<feature type="transmembrane region" description="Helical" evidence="8">
    <location>
        <begin position="53"/>
        <end position="74"/>
    </location>
</feature>
<dbReference type="Proteomes" id="UP001549799">
    <property type="component" value="Unassembled WGS sequence"/>
</dbReference>
<dbReference type="PANTHER" id="PTHR11403:SF2">
    <property type="entry name" value="CYTOCHROME BO(3) UBIQUINOL OXIDASE SUBUNIT 3"/>
    <property type="match status" value="1"/>
</dbReference>
<evidence type="ECO:0000256" key="1">
    <source>
        <dbReference type="ARBA" id="ARBA00004651"/>
    </source>
</evidence>
<feature type="transmembrane region" description="Helical" evidence="8">
    <location>
        <begin position="20"/>
        <end position="41"/>
    </location>
</feature>
<dbReference type="PANTHER" id="PTHR11403">
    <property type="entry name" value="CYTOCHROME C OXIDASE SUBUNIT III"/>
    <property type="match status" value="1"/>
</dbReference>
<reference evidence="10 11" key="1">
    <citation type="submission" date="2024-07" db="EMBL/GenBank/DDBJ databases">
        <title>The genome sequence of type strain Sediminicola arcticus GDMCC 1.2805.</title>
        <authorList>
            <person name="Liu Y."/>
        </authorList>
    </citation>
    <scope>NUCLEOTIDE SEQUENCE [LARGE SCALE GENOMIC DNA]</scope>
    <source>
        <strain evidence="10 11">GDMCC 1.2805</strain>
    </source>
</reference>
<keyword evidence="6 8" id="KW-0472">Membrane</keyword>
<keyword evidence="3" id="KW-1003">Cell membrane</keyword>
<comment type="caution">
    <text evidence="10">The sequence shown here is derived from an EMBL/GenBank/DDBJ whole genome shotgun (WGS) entry which is preliminary data.</text>
</comment>
<dbReference type="EMBL" id="JBEXAE010000001">
    <property type="protein sequence ID" value="MET6989044.1"/>
    <property type="molecule type" value="Genomic_DNA"/>
</dbReference>
<comment type="similarity">
    <text evidence="2 7">Belongs to the cytochrome c oxidase subunit 3 family.</text>
</comment>
<evidence type="ECO:0000256" key="4">
    <source>
        <dbReference type="ARBA" id="ARBA00022692"/>
    </source>
</evidence>
<comment type="subcellular location">
    <subcellularLocation>
        <location evidence="1 7">Cell membrane</location>
        <topology evidence="1 7">Multi-pass membrane protein</topology>
    </subcellularLocation>
</comment>
<name>A0ABV2SPG6_9FLAO</name>
<feature type="transmembrane region" description="Helical" evidence="8">
    <location>
        <begin position="125"/>
        <end position="153"/>
    </location>
</feature>
<organism evidence="10 11">
    <name type="scientific">Sediminicola arcticus</name>
    <dbReference type="NCBI Taxonomy" id="1574308"/>
    <lineage>
        <taxon>Bacteria</taxon>
        <taxon>Pseudomonadati</taxon>
        <taxon>Bacteroidota</taxon>
        <taxon>Flavobacteriia</taxon>
        <taxon>Flavobacteriales</taxon>
        <taxon>Flavobacteriaceae</taxon>
        <taxon>Sediminicola</taxon>
    </lineage>
</organism>
<dbReference type="RefSeq" id="WP_354613414.1">
    <property type="nucleotide sequence ID" value="NZ_JBEXAE010000001.1"/>
</dbReference>
<sequence length="192" mass="21870">MDLTTGTPKEKNDRAKKMMLWFGIVSLIMGFAGWTSAYIVSSTREDWLTDLQLPSSFLYSTLVLVLSSVTYMLAKSAIKTDNAKTCTKWLLITLVLGVSFIFLQFNGFSQMIAQGYYFTGPTSSITLSYIFLIAVVHILHVVAGLISLLVVLYNQIKGKYSSKEFLGLELGATFWHFLDFLWVYLIMFFYFY</sequence>
<evidence type="ECO:0000256" key="6">
    <source>
        <dbReference type="ARBA" id="ARBA00023136"/>
    </source>
</evidence>
<dbReference type="InterPro" id="IPR013833">
    <property type="entry name" value="Cyt_c_oxidase_su3_a-hlx"/>
</dbReference>